<dbReference type="eggNOG" id="ENOG502ZNJR">
    <property type="taxonomic scope" value="Bacteria"/>
</dbReference>
<organism evidence="2 3">
    <name type="scientific">Acinetobacter rudis CIP 110305</name>
    <dbReference type="NCBI Taxonomy" id="421052"/>
    <lineage>
        <taxon>Bacteria</taxon>
        <taxon>Pseudomonadati</taxon>
        <taxon>Pseudomonadota</taxon>
        <taxon>Gammaproteobacteria</taxon>
        <taxon>Moraxellales</taxon>
        <taxon>Moraxellaceae</taxon>
        <taxon>Acinetobacter</taxon>
    </lineage>
</organism>
<dbReference type="RefSeq" id="WP_016657715.1">
    <property type="nucleotide sequence ID" value="NZ_KE340355.1"/>
</dbReference>
<comment type="caution">
    <text evidence="2">The sequence shown here is derived from an EMBL/GenBank/DDBJ whole genome shotgun (WGS) entry which is preliminary data.</text>
</comment>
<protein>
    <recommendedName>
        <fullName evidence="4">General secretion pathway protein K</fullName>
    </recommendedName>
</protein>
<dbReference type="HOGENOM" id="CLU_089204_1_0_6"/>
<dbReference type="AlphaFoldDB" id="S3N7R9"/>
<accession>S3N7R9</accession>
<name>S3N7R9_9GAMM</name>
<dbReference type="EMBL" id="ATGI01000038">
    <property type="protein sequence ID" value="EPF70329.1"/>
    <property type="molecule type" value="Genomic_DNA"/>
</dbReference>
<keyword evidence="1" id="KW-0472">Membrane</keyword>
<dbReference type="Proteomes" id="UP000014568">
    <property type="component" value="Unassembled WGS sequence"/>
</dbReference>
<keyword evidence="1" id="KW-1133">Transmembrane helix</keyword>
<feature type="transmembrane region" description="Helical" evidence="1">
    <location>
        <begin position="6"/>
        <end position="28"/>
    </location>
</feature>
<evidence type="ECO:0000256" key="1">
    <source>
        <dbReference type="SAM" id="Phobius"/>
    </source>
</evidence>
<gene>
    <name evidence="2" type="ORF">F945_03348</name>
</gene>
<proteinExistence type="predicted"/>
<keyword evidence="1" id="KW-0812">Transmembrane</keyword>
<sequence length="225" mass="25272">MNRQSGATLVVVMVVSLLIAIITVIAINSSYLGLRQARQGHIYTLLWQNSDAVLFALEDVQLIHQPKAWHGVWEYFSDEQHVQHELIFCYDASASVIDVEQMGVIDSHGKLSTHRGFCQADHVEKESFRGLSQFYIELNRNRLTPFLATPEAMSLGQSVAPHLNQHYEITVISILPQLGLQSLASIAACLQRSKLQAQICLSQMNVRFNVQQAIYSLSGRLQRIA</sequence>
<evidence type="ECO:0000313" key="3">
    <source>
        <dbReference type="Proteomes" id="UP000014568"/>
    </source>
</evidence>
<dbReference type="PATRIC" id="fig|421052.3.peg.3282"/>
<dbReference type="OrthoDB" id="6707347at2"/>
<dbReference type="STRING" id="632955.GCA_000829675_03028"/>
<evidence type="ECO:0000313" key="2">
    <source>
        <dbReference type="EMBL" id="EPF70329.1"/>
    </source>
</evidence>
<reference evidence="2 3" key="1">
    <citation type="submission" date="2013-06" db="EMBL/GenBank/DDBJ databases">
        <title>The Genome Sequence of Acinetobacter rudis CIP 110305.</title>
        <authorList>
            <consortium name="The Broad Institute Genome Sequencing Platform"/>
            <consortium name="The Broad Institute Genome Sequencing Center for Infectious Disease"/>
            <person name="Cerqueira G."/>
            <person name="Feldgarden M."/>
            <person name="Courvalin P."/>
            <person name="Perichon B."/>
            <person name="Grillot-Courvalin C."/>
            <person name="Clermont D."/>
            <person name="Rocha E."/>
            <person name="Yoon E.-J."/>
            <person name="Nemec A."/>
            <person name="Young S.K."/>
            <person name="Zeng Q."/>
            <person name="Gargeya S."/>
            <person name="Fitzgerald M."/>
            <person name="Abouelleil A."/>
            <person name="Alvarado L."/>
            <person name="Berlin A.M."/>
            <person name="Chapman S.B."/>
            <person name="Dewar J."/>
            <person name="Goldberg J."/>
            <person name="Griggs A."/>
            <person name="Gujja S."/>
            <person name="Hansen M."/>
            <person name="Howarth C."/>
            <person name="Imamovic A."/>
            <person name="Larimer J."/>
            <person name="McCowan C."/>
            <person name="Murphy C."/>
            <person name="Pearson M."/>
            <person name="Priest M."/>
            <person name="Roberts A."/>
            <person name="Saif S."/>
            <person name="Shea T."/>
            <person name="Sykes S."/>
            <person name="Wortman J."/>
            <person name="Nusbaum C."/>
            <person name="Birren B."/>
        </authorList>
    </citation>
    <scope>NUCLEOTIDE SEQUENCE [LARGE SCALE GENOMIC DNA]</scope>
    <source>
        <strain evidence="2 3">CIP 110305</strain>
    </source>
</reference>
<keyword evidence="3" id="KW-1185">Reference proteome</keyword>
<evidence type="ECO:0008006" key="4">
    <source>
        <dbReference type="Google" id="ProtNLM"/>
    </source>
</evidence>